<evidence type="ECO:0000313" key="9">
    <source>
        <dbReference type="Proteomes" id="UP000007264"/>
    </source>
</evidence>
<dbReference type="PANTHER" id="PTHR10926:SF0">
    <property type="entry name" value="CDC50, ISOFORM A"/>
    <property type="match status" value="1"/>
</dbReference>
<dbReference type="RefSeq" id="XP_005648890.1">
    <property type="nucleotide sequence ID" value="XM_005648833.1"/>
</dbReference>
<comment type="subcellular location">
    <subcellularLocation>
        <location evidence="1">Membrane</location>
        <topology evidence="1">Multi-pass membrane protein</topology>
    </subcellularLocation>
</comment>
<evidence type="ECO:0000256" key="6">
    <source>
        <dbReference type="PIRNR" id="PIRNR015840"/>
    </source>
</evidence>
<comment type="similarity">
    <text evidence="2 6">Belongs to the CDC50/LEM3 family.</text>
</comment>
<dbReference type="GeneID" id="17042344"/>
<evidence type="ECO:0000256" key="3">
    <source>
        <dbReference type="ARBA" id="ARBA00022692"/>
    </source>
</evidence>
<comment type="caution">
    <text evidence="8">The sequence shown here is derived from an EMBL/GenBank/DDBJ whole genome shotgun (WGS) entry which is preliminary data.</text>
</comment>
<organism evidence="8 9">
    <name type="scientific">Coccomyxa subellipsoidea (strain C-169)</name>
    <name type="common">Green microalga</name>
    <dbReference type="NCBI Taxonomy" id="574566"/>
    <lineage>
        <taxon>Eukaryota</taxon>
        <taxon>Viridiplantae</taxon>
        <taxon>Chlorophyta</taxon>
        <taxon>core chlorophytes</taxon>
        <taxon>Trebouxiophyceae</taxon>
        <taxon>Trebouxiophyceae incertae sedis</taxon>
        <taxon>Coccomyxaceae</taxon>
        <taxon>Coccomyxa</taxon>
        <taxon>Coccomyxa subellipsoidea</taxon>
    </lineage>
</organism>
<evidence type="ECO:0000256" key="1">
    <source>
        <dbReference type="ARBA" id="ARBA00004141"/>
    </source>
</evidence>
<reference evidence="8 9" key="1">
    <citation type="journal article" date="2012" name="Genome Biol.">
        <title>The genome of the polar eukaryotic microalga coccomyxa subellipsoidea reveals traits of cold adaptation.</title>
        <authorList>
            <person name="Blanc G."/>
            <person name="Agarkova I."/>
            <person name="Grimwood J."/>
            <person name="Kuo A."/>
            <person name="Brueggeman A."/>
            <person name="Dunigan D."/>
            <person name="Gurnon J."/>
            <person name="Ladunga I."/>
            <person name="Lindquist E."/>
            <person name="Lucas S."/>
            <person name="Pangilinan J."/>
            <person name="Proschold T."/>
            <person name="Salamov A."/>
            <person name="Schmutz J."/>
            <person name="Weeks D."/>
            <person name="Yamada T."/>
            <person name="Claverie J.M."/>
            <person name="Grigoriev I."/>
            <person name="Van Etten J."/>
            <person name="Lomsadze A."/>
            <person name="Borodovsky M."/>
        </authorList>
    </citation>
    <scope>NUCLEOTIDE SEQUENCE [LARGE SCALE GENOMIC DNA]</scope>
    <source>
        <strain evidence="8 9">C-169</strain>
    </source>
</reference>
<dbReference type="EMBL" id="AGSI01000006">
    <property type="protein sequence ID" value="EIE24346.1"/>
    <property type="molecule type" value="Genomic_DNA"/>
</dbReference>
<evidence type="ECO:0000256" key="4">
    <source>
        <dbReference type="ARBA" id="ARBA00022989"/>
    </source>
</evidence>
<dbReference type="InterPro" id="IPR005045">
    <property type="entry name" value="CDC50/LEM3_fam"/>
</dbReference>
<dbReference type="OrthoDB" id="340608at2759"/>
<dbReference type="GO" id="GO:0005783">
    <property type="term" value="C:endoplasmic reticulum"/>
    <property type="evidence" value="ECO:0007669"/>
    <property type="project" value="TreeGrafter"/>
</dbReference>
<evidence type="ECO:0000256" key="2">
    <source>
        <dbReference type="ARBA" id="ARBA00009457"/>
    </source>
</evidence>
<dbReference type="KEGG" id="csl:COCSUDRAFT_36375"/>
<feature type="transmembrane region" description="Helical" evidence="7">
    <location>
        <begin position="292"/>
        <end position="314"/>
    </location>
</feature>
<gene>
    <name evidence="8" type="ORF">COCSUDRAFT_36375</name>
</gene>
<keyword evidence="3 7" id="KW-0812">Transmembrane</keyword>
<keyword evidence="5 6" id="KW-0472">Membrane</keyword>
<feature type="transmembrane region" description="Helical" evidence="7">
    <location>
        <begin position="28"/>
        <end position="49"/>
    </location>
</feature>
<dbReference type="GO" id="GO:0005886">
    <property type="term" value="C:plasma membrane"/>
    <property type="evidence" value="ECO:0007669"/>
    <property type="project" value="TreeGrafter"/>
</dbReference>
<dbReference type="GO" id="GO:0005794">
    <property type="term" value="C:Golgi apparatus"/>
    <property type="evidence" value="ECO:0007669"/>
    <property type="project" value="TreeGrafter"/>
</dbReference>
<dbReference type="Pfam" id="PF03381">
    <property type="entry name" value="CDC50"/>
    <property type="match status" value="1"/>
</dbReference>
<dbReference type="PIRSF" id="PIRSF015840">
    <property type="entry name" value="DUF284_TM_euk"/>
    <property type="match status" value="1"/>
</dbReference>
<dbReference type="PANTHER" id="PTHR10926">
    <property type="entry name" value="CELL CYCLE CONTROL PROTEIN 50"/>
    <property type="match status" value="1"/>
</dbReference>
<dbReference type="Proteomes" id="UP000007264">
    <property type="component" value="Unassembled WGS sequence"/>
</dbReference>
<protein>
    <recommendedName>
        <fullName evidence="6">ALA-interacting subunit</fullName>
    </recommendedName>
</protein>
<evidence type="ECO:0000313" key="8">
    <source>
        <dbReference type="EMBL" id="EIE24346.1"/>
    </source>
</evidence>
<keyword evidence="4 7" id="KW-1133">Transmembrane helix</keyword>
<dbReference type="STRING" id="574566.I0Z127"/>
<sequence length="331" mass="36093">MKASLVREEYTKITQQELPACKPSLSPLAVVSLFTIIGAAFIPIGYACLRASQQVVEASVRYDDVCLPGGSHKEQEQTLLQTNGSGSACTVTVAVTRRMSAPVFLYYELDDFYQNHRRYVTSRSDAQLRGSSVSAASLHKSCDPQTLLTGSTNAAIEPCGLVAWSYFNDTFQVTLDGAAVILDDSHIAWKTDVNKRFPAAPAAFVNTVPELRGGGTISGPIKADEHFVVWMRTAALRNFRKLWGRINTDIPPGANVTVLIQNRYNTYRFGGKKKVVLSTASWLGGANPFLGIAYFGVGGASLAFALAFVMLTWLTPRQPGDSTQLSWNKNR</sequence>
<proteinExistence type="inferred from homology"/>
<dbReference type="AlphaFoldDB" id="I0Z127"/>
<accession>I0Z127</accession>
<keyword evidence="9" id="KW-1185">Reference proteome</keyword>
<evidence type="ECO:0000256" key="7">
    <source>
        <dbReference type="SAM" id="Phobius"/>
    </source>
</evidence>
<dbReference type="eggNOG" id="KOG2952">
    <property type="taxonomic scope" value="Eukaryota"/>
</dbReference>
<evidence type="ECO:0000256" key="5">
    <source>
        <dbReference type="ARBA" id="ARBA00023136"/>
    </source>
</evidence>
<name>I0Z127_COCSC</name>